<organism evidence="1 2">
    <name type="scientific">Avena sativa</name>
    <name type="common">Oat</name>
    <dbReference type="NCBI Taxonomy" id="4498"/>
    <lineage>
        <taxon>Eukaryota</taxon>
        <taxon>Viridiplantae</taxon>
        <taxon>Streptophyta</taxon>
        <taxon>Embryophyta</taxon>
        <taxon>Tracheophyta</taxon>
        <taxon>Spermatophyta</taxon>
        <taxon>Magnoliopsida</taxon>
        <taxon>Liliopsida</taxon>
        <taxon>Poales</taxon>
        <taxon>Poaceae</taxon>
        <taxon>BOP clade</taxon>
        <taxon>Pooideae</taxon>
        <taxon>Poodae</taxon>
        <taxon>Poeae</taxon>
        <taxon>Poeae Chloroplast Group 1 (Aveneae type)</taxon>
        <taxon>Aveninae</taxon>
        <taxon>Avena</taxon>
    </lineage>
</organism>
<evidence type="ECO:0000313" key="2">
    <source>
        <dbReference type="Proteomes" id="UP001732700"/>
    </source>
</evidence>
<reference evidence="1" key="1">
    <citation type="submission" date="2021-05" db="EMBL/GenBank/DDBJ databases">
        <authorList>
            <person name="Scholz U."/>
            <person name="Mascher M."/>
            <person name="Fiebig A."/>
        </authorList>
    </citation>
    <scope>NUCLEOTIDE SEQUENCE [LARGE SCALE GENOMIC DNA]</scope>
</reference>
<accession>A0ACD5Y260</accession>
<protein>
    <submittedName>
        <fullName evidence="1">Uncharacterized protein</fullName>
    </submittedName>
</protein>
<keyword evidence="2" id="KW-1185">Reference proteome</keyword>
<evidence type="ECO:0000313" key="1">
    <source>
        <dbReference type="EnsemblPlants" id="AVESA.00010b.r2.5CG0929210.1.CDS.1"/>
    </source>
</evidence>
<dbReference type="EnsemblPlants" id="AVESA.00010b.r2.5CG0929210.1">
    <property type="protein sequence ID" value="AVESA.00010b.r2.5CG0929210.1.CDS.1"/>
    <property type="gene ID" value="AVESA.00010b.r2.5CG0929210"/>
</dbReference>
<dbReference type="Proteomes" id="UP001732700">
    <property type="component" value="Chromosome 5C"/>
</dbReference>
<name>A0ACD5Y260_AVESA</name>
<reference evidence="1" key="2">
    <citation type="submission" date="2025-09" db="UniProtKB">
        <authorList>
            <consortium name="EnsemblPlants"/>
        </authorList>
    </citation>
    <scope>IDENTIFICATION</scope>
</reference>
<sequence>MKMEAKTKISKASKLLRKALRALRGKASVLRARFFFLASLRRRTAMVGAASRHLRVLMPDRRRDTVEDHRNALALPMATAVEDEQAPPHGVDAAGLSELFQESVGDNDDGGYPDWTHSLFDDGNDNLQDDDVEEETEPGAVCEAVKDDRLADDEPSVMDVIRRCRERDGVEFNVDEEIDHAADMFIRRVRSRMNLNNRSF</sequence>
<proteinExistence type="predicted"/>